<dbReference type="AlphaFoldDB" id="Q2W6F1"/>
<sequence length="138" mass="14931">MPYATLQDLTDRYGVDELTALTDRTGTGEPDPVVIGRALDDAGRIIESHLGSRYGLPLNPVDPVVQLWACDIARFLLYKSEVSDAVKARYASALKALVQAQDGSITLQAGGVVARPASDSVQFAGDDRFFDRDSLKVF</sequence>
<dbReference type="RefSeq" id="WP_011384175.1">
    <property type="nucleotide sequence ID" value="NC_007626.1"/>
</dbReference>
<accession>Q2W6F1</accession>
<evidence type="ECO:0000313" key="2">
    <source>
        <dbReference type="Proteomes" id="UP000007058"/>
    </source>
</evidence>
<name>Q2W6F1_PARM1</name>
<dbReference type="EMBL" id="AP007255">
    <property type="protein sequence ID" value="BAE50574.1"/>
    <property type="molecule type" value="Genomic_DNA"/>
</dbReference>
<organism evidence="1 2">
    <name type="scientific">Paramagnetospirillum magneticum (strain ATCC 700264 / AMB-1)</name>
    <name type="common">Magnetospirillum magneticum</name>
    <dbReference type="NCBI Taxonomy" id="342108"/>
    <lineage>
        <taxon>Bacteria</taxon>
        <taxon>Pseudomonadati</taxon>
        <taxon>Pseudomonadota</taxon>
        <taxon>Alphaproteobacteria</taxon>
        <taxon>Rhodospirillales</taxon>
        <taxon>Magnetospirillaceae</taxon>
        <taxon>Paramagnetospirillum</taxon>
    </lineage>
</organism>
<dbReference type="HOGENOM" id="CLU_112375_1_0_5"/>
<dbReference type="InterPro" id="IPR009752">
    <property type="entry name" value="Phage_Mu_GpJ"/>
</dbReference>
<dbReference type="STRING" id="342108.amb1770"/>
<reference evidence="1 2" key="1">
    <citation type="journal article" date="2005" name="DNA Res.">
        <title>Complete genome sequence of the facultative anaerobic magnetotactic bacterium Magnetospirillum sp. strain AMB-1.</title>
        <authorList>
            <person name="Matsunaga T."/>
            <person name="Okamura Y."/>
            <person name="Fukuda Y."/>
            <person name="Wahyudi A.T."/>
            <person name="Murase Y."/>
            <person name="Takeyama H."/>
        </authorList>
    </citation>
    <scope>NUCLEOTIDE SEQUENCE [LARGE SCALE GENOMIC DNA]</scope>
    <source>
        <strain evidence="2">ATCC 700264 / AMB-1</strain>
    </source>
</reference>
<dbReference type="Proteomes" id="UP000007058">
    <property type="component" value="Chromosome"/>
</dbReference>
<dbReference type="Pfam" id="PF07030">
    <property type="entry name" value="Phage_Mu_Gp36"/>
    <property type="match status" value="1"/>
</dbReference>
<evidence type="ECO:0000313" key="1">
    <source>
        <dbReference type="EMBL" id="BAE50574.1"/>
    </source>
</evidence>
<dbReference type="OrthoDB" id="9812088at2"/>
<protein>
    <submittedName>
        <fullName evidence="1">Mu-like prophage protein gp36</fullName>
    </submittedName>
</protein>
<proteinExistence type="predicted"/>
<keyword evidence="2" id="KW-1185">Reference proteome</keyword>
<gene>
    <name evidence="1" type="ordered locus">amb1770</name>
</gene>
<dbReference type="KEGG" id="mag:amb1770"/>